<evidence type="ECO:0000256" key="1">
    <source>
        <dbReference type="ARBA" id="ARBA00001771"/>
    </source>
</evidence>
<sequence length="291" mass="31455">MNSCKEIQMNNFIEKLKSRSPLIHNITNMVTINDVANIELACGARPIMAMAPQEMDEVTGICDGLNLNIGTPSEERFEAMRIAARMAAKKNIPIVLDLVGVGVSRFRMDFVMSLLDEVHVDVIKGNLSEVKAVMEHGRCDGGVEVTDTADESDAKALACRAALQYGCICVITGETDYVAELCDEAGCYDNNERSVMCITGGHPMMKRVTGTGCMLSGLICAFVAADCDDKYGAVTAALSCMKSAGGLAASDMVEHGRETNSCYFIKPGNAAYRDRLIDAVYHICDGDYELM</sequence>
<keyword evidence="6 11" id="KW-0547">Nucleotide-binding</keyword>
<dbReference type="SUPFAM" id="SSF53613">
    <property type="entry name" value="Ribokinase-like"/>
    <property type="match status" value="1"/>
</dbReference>
<keyword evidence="8 11" id="KW-0067">ATP-binding</keyword>
<dbReference type="EMBL" id="QSKY01000039">
    <property type="protein sequence ID" value="RHE99233.1"/>
    <property type="molecule type" value="Genomic_DNA"/>
</dbReference>
<keyword evidence="5 11" id="KW-0479">Metal-binding</keyword>
<comment type="function">
    <text evidence="11">Catalyzes the phosphorylation of the hydroxyl group of 4-methyl-5-beta-hydroxyethylthiazole (THZ).</text>
</comment>
<dbReference type="GO" id="GO:0000287">
    <property type="term" value="F:magnesium ion binding"/>
    <property type="evidence" value="ECO:0007669"/>
    <property type="project" value="UniProtKB-UniRule"/>
</dbReference>
<dbReference type="UniPathway" id="UPA00060">
    <property type="reaction ID" value="UER00139"/>
</dbReference>
<comment type="cofactor">
    <cofactor evidence="2 11">
        <name>Mg(2+)</name>
        <dbReference type="ChEBI" id="CHEBI:18420"/>
    </cofactor>
</comment>
<dbReference type="GO" id="GO:0009228">
    <property type="term" value="P:thiamine biosynthetic process"/>
    <property type="evidence" value="ECO:0007669"/>
    <property type="project" value="UniProtKB-KW"/>
</dbReference>
<feature type="binding site" evidence="11">
    <location>
        <position position="210"/>
    </location>
    <ligand>
        <name>substrate</name>
    </ligand>
</feature>
<dbReference type="PIRSF" id="PIRSF000513">
    <property type="entry name" value="Thz_kinase"/>
    <property type="match status" value="1"/>
</dbReference>
<dbReference type="Proteomes" id="UP000283501">
    <property type="component" value="Unassembled WGS sequence"/>
</dbReference>
<evidence type="ECO:0000256" key="6">
    <source>
        <dbReference type="ARBA" id="ARBA00022741"/>
    </source>
</evidence>
<comment type="similarity">
    <text evidence="11">Belongs to the Thz kinase family.</text>
</comment>
<dbReference type="NCBIfam" id="NF006830">
    <property type="entry name" value="PRK09355.1"/>
    <property type="match status" value="1"/>
</dbReference>
<dbReference type="InterPro" id="IPR000417">
    <property type="entry name" value="Hyethyz_kinase"/>
</dbReference>
<gene>
    <name evidence="11" type="primary">thiM</name>
    <name evidence="12" type="ORF">DW703_15825</name>
</gene>
<dbReference type="AlphaFoldDB" id="A0A414LWZ4"/>
<comment type="catalytic activity">
    <reaction evidence="1 11">
        <text>5-(2-hydroxyethyl)-4-methylthiazole + ATP = 4-methyl-5-(2-phosphooxyethyl)-thiazole + ADP + H(+)</text>
        <dbReference type="Rhea" id="RHEA:24212"/>
        <dbReference type="ChEBI" id="CHEBI:15378"/>
        <dbReference type="ChEBI" id="CHEBI:17957"/>
        <dbReference type="ChEBI" id="CHEBI:30616"/>
        <dbReference type="ChEBI" id="CHEBI:58296"/>
        <dbReference type="ChEBI" id="CHEBI:456216"/>
        <dbReference type="EC" id="2.7.1.50"/>
    </reaction>
</comment>
<evidence type="ECO:0000313" key="12">
    <source>
        <dbReference type="EMBL" id="RHE99233.1"/>
    </source>
</evidence>
<keyword evidence="7 11" id="KW-0418">Kinase</keyword>
<protein>
    <recommendedName>
        <fullName evidence="11">Hydroxyethylthiazole kinase</fullName>
        <ecNumber evidence="11">2.7.1.50</ecNumber>
    </recommendedName>
    <alternativeName>
        <fullName evidence="11">4-methyl-5-beta-hydroxyethylthiazole kinase</fullName>
        <shortName evidence="11">TH kinase</shortName>
        <shortName evidence="11">Thz kinase</shortName>
    </alternativeName>
</protein>
<feature type="binding site" evidence="11">
    <location>
        <position position="172"/>
    </location>
    <ligand>
        <name>ATP</name>
        <dbReference type="ChEBI" id="CHEBI:30616"/>
    </ligand>
</feature>
<dbReference type="GO" id="GO:0005524">
    <property type="term" value="F:ATP binding"/>
    <property type="evidence" value="ECO:0007669"/>
    <property type="project" value="UniProtKB-UniRule"/>
</dbReference>
<comment type="caution">
    <text evidence="12">The sequence shown here is derived from an EMBL/GenBank/DDBJ whole genome shotgun (WGS) entry which is preliminary data.</text>
</comment>
<evidence type="ECO:0000256" key="5">
    <source>
        <dbReference type="ARBA" id="ARBA00022723"/>
    </source>
</evidence>
<dbReference type="Pfam" id="PF02110">
    <property type="entry name" value="HK"/>
    <property type="match status" value="1"/>
</dbReference>
<feature type="binding site" evidence="11">
    <location>
        <position position="48"/>
    </location>
    <ligand>
        <name>substrate</name>
    </ligand>
</feature>
<evidence type="ECO:0000256" key="7">
    <source>
        <dbReference type="ARBA" id="ARBA00022777"/>
    </source>
</evidence>
<dbReference type="CDD" id="cd01170">
    <property type="entry name" value="THZ_kinase"/>
    <property type="match status" value="1"/>
</dbReference>
<dbReference type="InterPro" id="IPR029056">
    <property type="entry name" value="Ribokinase-like"/>
</dbReference>
<accession>A0A414LWZ4</accession>
<evidence type="ECO:0000256" key="3">
    <source>
        <dbReference type="ARBA" id="ARBA00004868"/>
    </source>
</evidence>
<organism evidence="12 13">
    <name type="scientific">Agathobacter rectalis</name>
    <dbReference type="NCBI Taxonomy" id="39491"/>
    <lineage>
        <taxon>Bacteria</taxon>
        <taxon>Bacillati</taxon>
        <taxon>Bacillota</taxon>
        <taxon>Clostridia</taxon>
        <taxon>Lachnospirales</taxon>
        <taxon>Lachnospiraceae</taxon>
        <taxon>Agathobacter</taxon>
    </lineage>
</organism>
<dbReference type="EC" id="2.7.1.50" evidence="11"/>
<evidence type="ECO:0000256" key="8">
    <source>
        <dbReference type="ARBA" id="ARBA00022840"/>
    </source>
</evidence>
<evidence type="ECO:0000256" key="2">
    <source>
        <dbReference type="ARBA" id="ARBA00001946"/>
    </source>
</evidence>
<comment type="pathway">
    <text evidence="3 11">Cofactor biosynthesis; thiamine diphosphate biosynthesis; 4-methyl-5-(2-phosphoethyl)-thiazole from 5-(2-hydroxyethyl)-4-methylthiazole: step 1/1.</text>
</comment>
<feature type="binding site" evidence="11">
    <location>
        <position position="124"/>
    </location>
    <ligand>
        <name>ATP</name>
        <dbReference type="ChEBI" id="CHEBI:30616"/>
    </ligand>
</feature>
<evidence type="ECO:0000313" key="13">
    <source>
        <dbReference type="Proteomes" id="UP000283501"/>
    </source>
</evidence>
<keyword evidence="9 11" id="KW-0460">Magnesium</keyword>
<keyword evidence="4 11" id="KW-0808">Transferase</keyword>
<dbReference type="Gene3D" id="3.40.1190.20">
    <property type="match status" value="1"/>
</dbReference>
<evidence type="ECO:0000256" key="11">
    <source>
        <dbReference type="HAMAP-Rule" id="MF_00228"/>
    </source>
</evidence>
<dbReference type="GO" id="GO:0004417">
    <property type="term" value="F:hydroxyethylthiazole kinase activity"/>
    <property type="evidence" value="ECO:0007669"/>
    <property type="project" value="UniProtKB-UniRule"/>
</dbReference>
<dbReference type="HAMAP" id="MF_00228">
    <property type="entry name" value="Thz_kinase"/>
    <property type="match status" value="1"/>
</dbReference>
<dbReference type="PRINTS" id="PR01099">
    <property type="entry name" value="HYETHTZKNASE"/>
</dbReference>
<keyword evidence="10 11" id="KW-0784">Thiamine biosynthesis</keyword>
<reference evidence="12 13" key="1">
    <citation type="submission" date="2018-08" db="EMBL/GenBank/DDBJ databases">
        <title>A genome reference for cultivated species of the human gut microbiota.</title>
        <authorList>
            <person name="Zou Y."/>
            <person name="Xue W."/>
            <person name="Luo G."/>
        </authorList>
    </citation>
    <scope>NUCLEOTIDE SEQUENCE [LARGE SCALE GENOMIC DNA]</scope>
    <source>
        <strain evidence="12 13">AM26-2LB</strain>
    </source>
</reference>
<evidence type="ECO:0000256" key="9">
    <source>
        <dbReference type="ARBA" id="ARBA00022842"/>
    </source>
</evidence>
<evidence type="ECO:0000256" key="4">
    <source>
        <dbReference type="ARBA" id="ARBA00022679"/>
    </source>
</evidence>
<proteinExistence type="inferred from homology"/>
<name>A0A414LWZ4_9FIRM</name>
<evidence type="ECO:0000256" key="10">
    <source>
        <dbReference type="ARBA" id="ARBA00022977"/>
    </source>
</evidence>
<dbReference type="GO" id="GO:0009229">
    <property type="term" value="P:thiamine diphosphate biosynthetic process"/>
    <property type="evidence" value="ECO:0007669"/>
    <property type="project" value="UniProtKB-UniRule"/>
</dbReference>